<dbReference type="AlphaFoldDB" id="A0A0A7EC49"/>
<dbReference type="Proteomes" id="UP000030341">
    <property type="component" value="Chromosome 1"/>
</dbReference>
<dbReference type="EMBL" id="CP009888">
    <property type="protein sequence ID" value="AIY64240.1"/>
    <property type="molecule type" value="Genomic_DNA"/>
</dbReference>
<evidence type="ECO:0000313" key="1">
    <source>
        <dbReference type="EMBL" id="AIY64240.1"/>
    </source>
</evidence>
<protein>
    <submittedName>
        <fullName evidence="1">Uncharacterized protein</fullName>
    </submittedName>
</protein>
<reference evidence="1 2" key="1">
    <citation type="submission" date="2014-11" db="EMBL/GenBank/DDBJ databases">
        <title>Complete Genome Sequence of Pseudoalteromonas sp. Strain OCN003 Isolated from Kaneohe Bay, Oahu, Hawaii.</title>
        <authorList>
            <person name="Beurmann S."/>
            <person name="Videau P."/>
            <person name="Ushijima B."/>
            <person name="Smith A.M."/>
            <person name="Aeby G.S."/>
            <person name="Callahan S.M."/>
            <person name="Belcaid M."/>
        </authorList>
    </citation>
    <scope>NUCLEOTIDE SEQUENCE [LARGE SCALE GENOMIC DNA]</scope>
    <source>
        <strain evidence="1 2">OCN003</strain>
    </source>
</reference>
<name>A0A0A7EC49_9GAMM</name>
<proteinExistence type="predicted"/>
<dbReference type="KEGG" id="pseo:OM33_03040"/>
<dbReference type="Gene3D" id="2.40.10.320">
    <property type="entry name" value="Uncharacterised protein PF13642 yp_926445, N-terminal domain"/>
    <property type="match status" value="1"/>
</dbReference>
<dbReference type="OrthoDB" id="5917977at2"/>
<dbReference type="HOGENOM" id="CLU_158707_0_0_6"/>
<dbReference type="InterPro" id="IPR025284">
    <property type="entry name" value="DUF4144"/>
</dbReference>
<dbReference type="RefSeq" id="WP_038638610.1">
    <property type="nucleotide sequence ID" value="NZ_CP009888.1"/>
</dbReference>
<dbReference type="eggNOG" id="ENOG5031JBX">
    <property type="taxonomic scope" value="Bacteria"/>
</dbReference>
<keyword evidence="2" id="KW-1185">Reference proteome</keyword>
<organism evidence="1 2">
    <name type="scientific">Pseudoalteromonas piratica</name>
    <dbReference type="NCBI Taxonomy" id="1348114"/>
    <lineage>
        <taxon>Bacteria</taxon>
        <taxon>Pseudomonadati</taxon>
        <taxon>Pseudomonadota</taxon>
        <taxon>Gammaproteobacteria</taxon>
        <taxon>Alteromonadales</taxon>
        <taxon>Pseudoalteromonadaceae</taxon>
        <taxon>Pseudoalteromonas</taxon>
    </lineage>
</organism>
<sequence>MNLIETLHYPVIIHYYGDDELEYVASAQQLQDLSASFVCDDALIDSQGLRYKCLSNGRFDAPQSFELTEFEQLLQKHAFALANCCITKMRITNFAEGITFVKESR</sequence>
<evidence type="ECO:0000313" key="2">
    <source>
        <dbReference type="Proteomes" id="UP000030341"/>
    </source>
</evidence>
<accession>A0A0A7EC49</accession>
<gene>
    <name evidence="1" type="ORF">OM33_03040</name>
</gene>
<dbReference type="Pfam" id="PF13642">
    <property type="entry name" value="DUF4144"/>
    <property type="match status" value="1"/>
</dbReference>